<name>A0ABW2A6Y5_9GAMM</name>
<dbReference type="SUPFAM" id="SSF52743">
    <property type="entry name" value="Subtilisin-like"/>
    <property type="match status" value="1"/>
</dbReference>
<proteinExistence type="predicted"/>
<reference evidence="2" key="1">
    <citation type="journal article" date="2019" name="Int. J. Syst. Evol. Microbiol.">
        <title>The Global Catalogue of Microorganisms (GCM) 10K type strain sequencing project: providing services to taxonomists for standard genome sequencing and annotation.</title>
        <authorList>
            <consortium name="The Broad Institute Genomics Platform"/>
            <consortium name="The Broad Institute Genome Sequencing Center for Infectious Disease"/>
            <person name="Wu L."/>
            <person name="Ma J."/>
        </authorList>
    </citation>
    <scope>NUCLEOTIDE SEQUENCE [LARGE SCALE GENOMIC DNA]</scope>
    <source>
        <strain evidence="2">NBRC 111756</strain>
    </source>
</reference>
<dbReference type="RefSeq" id="WP_379911613.1">
    <property type="nucleotide sequence ID" value="NZ_JBHSWE010000001.1"/>
</dbReference>
<dbReference type="Gene3D" id="3.40.50.200">
    <property type="entry name" value="Peptidase S8/S53 domain"/>
    <property type="match status" value="1"/>
</dbReference>
<gene>
    <name evidence="1" type="ORF">ACFQDL_26480</name>
</gene>
<protein>
    <recommendedName>
        <fullName evidence="3">Peptidase S8/S53 domain-containing protein</fullName>
    </recommendedName>
</protein>
<keyword evidence="2" id="KW-1185">Reference proteome</keyword>
<dbReference type="InterPro" id="IPR036852">
    <property type="entry name" value="Peptidase_S8/S53_dom_sf"/>
</dbReference>
<organism evidence="1 2">
    <name type="scientific">Marinobacterium aestuariivivens</name>
    <dbReference type="NCBI Taxonomy" id="1698799"/>
    <lineage>
        <taxon>Bacteria</taxon>
        <taxon>Pseudomonadati</taxon>
        <taxon>Pseudomonadota</taxon>
        <taxon>Gammaproteobacteria</taxon>
        <taxon>Oceanospirillales</taxon>
        <taxon>Oceanospirillaceae</taxon>
        <taxon>Marinobacterium</taxon>
    </lineage>
</organism>
<comment type="caution">
    <text evidence="1">The sequence shown here is derived from an EMBL/GenBank/DDBJ whole genome shotgun (WGS) entry which is preliminary data.</text>
</comment>
<sequence>MQLWMHGLLDADNDRRKEPYYHGDLIRLIASHPDFIFLLYPISGHGHALESILQNLRELRARLPSQNVDAVLLAWESSTLVSAFEKPLRRERKSQYKAQLQAWAGQGSDWNNTLAIIDQLEALAESGVAVITIAGNGGRGMVNTFSFARGVVTVGAIEDELGDFVSDNALVDRHEQAAYFALRVDSENGEPKGYDLDGDGCTDIPLSSLSGHRAGRQDYPARSWPPLKGSSFAAPRALKKILLEGRSQRGCR</sequence>
<evidence type="ECO:0008006" key="3">
    <source>
        <dbReference type="Google" id="ProtNLM"/>
    </source>
</evidence>
<evidence type="ECO:0000313" key="2">
    <source>
        <dbReference type="Proteomes" id="UP001596422"/>
    </source>
</evidence>
<accession>A0ABW2A6Y5</accession>
<dbReference type="EMBL" id="JBHSWE010000001">
    <property type="protein sequence ID" value="MFC6673238.1"/>
    <property type="molecule type" value="Genomic_DNA"/>
</dbReference>
<dbReference type="Proteomes" id="UP001596422">
    <property type="component" value="Unassembled WGS sequence"/>
</dbReference>
<evidence type="ECO:0000313" key="1">
    <source>
        <dbReference type="EMBL" id="MFC6673238.1"/>
    </source>
</evidence>